<comment type="caution">
    <text evidence="3">The sequence shown here is derived from an EMBL/GenBank/DDBJ whole genome shotgun (WGS) entry which is preliminary data.</text>
</comment>
<accession>A0A9W8A613</accession>
<name>A0A9W8A613_9FUNG</name>
<evidence type="ECO:0000256" key="1">
    <source>
        <dbReference type="ARBA" id="ARBA00022603"/>
    </source>
</evidence>
<dbReference type="EMBL" id="JANBPT010000296">
    <property type="protein sequence ID" value="KAJ1924044.1"/>
    <property type="molecule type" value="Genomic_DNA"/>
</dbReference>
<proteinExistence type="predicted"/>
<dbReference type="PANTHER" id="PTHR13393:SF0">
    <property type="entry name" value="RNA N6-ADENOSINE-METHYLTRANSFERASE METTL16"/>
    <property type="match status" value="1"/>
</dbReference>
<dbReference type="InterPro" id="IPR010286">
    <property type="entry name" value="METTL16/RlmF"/>
</dbReference>
<dbReference type="AlphaFoldDB" id="A0A9W8A613"/>
<dbReference type="OrthoDB" id="514248at2759"/>
<keyword evidence="2" id="KW-0808">Transferase</keyword>
<keyword evidence="1" id="KW-0489">Methyltransferase</keyword>
<organism evidence="3 4">
    <name type="scientific">Tieghemiomyces parasiticus</name>
    <dbReference type="NCBI Taxonomy" id="78921"/>
    <lineage>
        <taxon>Eukaryota</taxon>
        <taxon>Fungi</taxon>
        <taxon>Fungi incertae sedis</taxon>
        <taxon>Zoopagomycota</taxon>
        <taxon>Kickxellomycotina</taxon>
        <taxon>Dimargaritomycetes</taxon>
        <taxon>Dimargaritales</taxon>
        <taxon>Dimargaritaceae</taxon>
        <taxon>Tieghemiomyces</taxon>
    </lineage>
</organism>
<reference evidence="3" key="1">
    <citation type="submission" date="2022-07" db="EMBL/GenBank/DDBJ databases">
        <title>Phylogenomic reconstructions and comparative analyses of Kickxellomycotina fungi.</title>
        <authorList>
            <person name="Reynolds N.K."/>
            <person name="Stajich J.E."/>
            <person name="Barry K."/>
            <person name="Grigoriev I.V."/>
            <person name="Crous P."/>
            <person name="Smith M.E."/>
        </authorList>
    </citation>
    <scope>NUCLEOTIDE SEQUENCE</scope>
    <source>
        <strain evidence="3">RSA 861</strain>
    </source>
</reference>
<evidence type="ECO:0000313" key="3">
    <source>
        <dbReference type="EMBL" id="KAJ1924044.1"/>
    </source>
</evidence>
<protein>
    <submittedName>
        <fullName evidence="3">Uncharacterized protein</fullName>
    </submittedName>
</protein>
<dbReference type="Pfam" id="PF05971">
    <property type="entry name" value="Methyltransf_10"/>
    <property type="match status" value="1"/>
</dbReference>
<dbReference type="GO" id="GO:0070475">
    <property type="term" value="P:rRNA base methylation"/>
    <property type="evidence" value="ECO:0007669"/>
    <property type="project" value="TreeGrafter"/>
</dbReference>
<dbReference type="Gene3D" id="3.40.50.150">
    <property type="entry name" value="Vaccinia Virus protein VP39"/>
    <property type="match status" value="1"/>
</dbReference>
<gene>
    <name evidence="3" type="ORF">IWQ60_005481</name>
</gene>
<sequence>MPKYDRRRWEAPRFTSARYGSLHRRNPFYNRPPAFADLAERYPRFKLKTFLDPGGKTQLDFQDPEGVRELTYTLLREHFNLRVEFPLDSLCPMIPNRLDYLLLIEDLLVPELRECTKVPIRGIDM</sequence>
<evidence type="ECO:0000313" key="4">
    <source>
        <dbReference type="Proteomes" id="UP001150569"/>
    </source>
</evidence>
<dbReference type="GO" id="GO:0005634">
    <property type="term" value="C:nucleus"/>
    <property type="evidence" value="ECO:0007669"/>
    <property type="project" value="TreeGrafter"/>
</dbReference>
<evidence type="ECO:0000256" key="2">
    <source>
        <dbReference type="ARBA" id="ARBA00022679"/>
    </source>
</evidence>
<dbReference type="Proteomes" id="UP001150569">
    <property type="component" value="Unassembled WGS sequence"/>
</dbReference>
<keyword evidence="4" id="KW-1185">Reference proteome</keyword>
<dbReference type="GO" id="GO:0008168">
    <property type="term" value="F:methyltransferase activity"/>
    <property type="evidence" value="ECO:0007669"/>
    <property type="project" value="UniProtKB-KW"/>
</dbReference>
<dbReference type="PANTHER" id="PTHR13393">
    <property type="entry name" value="SAM-DEPENDENT METHYLTRANSFERASE"/>
    <property type="match status" value="1"/>
</dbReference>
<dbReference type="InterPro" id="IPR029063">
    <property type="entry name" value="SAM-dependent_MTases_sf"/>
</dbReference>